<comment type="similarity">
    <text evidence="4">In the C-terminal section; belongs to the glycosyl hydrolase 73 family.</text>
</comment>
<dbReference type="InterPro" id="IPR013377">
    <property type="entry name" value="FlgJ"/>
</dbReference>
<name>A0A3C1KLJ3_9GAMM</name>
<keyword evidence="6" id="KW-0574">Periplasm</keyword>
<keyword evidence="14" id="KW-0282">Flagellum</keyword>
<evidence type="ECO:0000313" key="15">
    <source>
        <dbReference type="Proteomes" id="UP000259273"/>
    </source>
</evidence>
<dbReference type="InterPro" id="IPR019301">
    <property type="entry name" value="Flagellar_prot_FlgJ_N"/>
</dbReference>
<keyword evidence="14" id="KW-0969">Cilium</keyword>
<dbReference type="Gene3D" id="2.10.70.40">
    <property type="entry name" value="peptidoglycan hydrolase"/>
    <property type="match status" value="1"/>
</dbReference>
<dbReference type="Gene3D" id="1.10.530.10">
    <property type="match status" value="1"/>
</dbReference>
<accession>A0A3C1KLJ3</accession>
<evidence type="ECO:0000256" key="5">
    <source>
        <dbReference type="ARBA" id="ARBA00013433"/>
    </source>
</evidence>
<evidence type="ECO:0000256" key="6">
    <source>
        <dbReference type="ARBA" id="ARBA00022764"/>
    </source>
</evidence>
<feature type="region of interest" description="Disordered" evidence="12">
    <location>
        <begin position="107"/>
        <end position="176"/>
    </location>
</feature>
<comment type="caution">
    <text evidence="14">The sequence shown here is derived from an EMBL/GenBank/DDBJ whole genome shotgun (WGS) entry which is preliminary data.</text>
</comment>
<evidence type="ECO:0000313" key="14">
    <source>
        <dbReference type="EMBL" id="HAN27590.1"/>
    </source>
</evidence>
<evidence type="ECO:0000256" key="9">
    <source>
        <dbReference type="ARBA" id="ARBA00023295"/>
    </source>
</evidence>
<dbReference type="SMART" id="SM00047">
    <property type="entry name" value="LYZ2"/>
    <property type="match status" value="1"/>
</dbReference>
<gene>
    <name evidence="14" type="ORF">DCP75_07700</name>
</gene>
<dbReference type="GO" id="GO:0042597">
    <property type="term" value="C:periplasmic space"/>
    <property type="evidence" value="ECO:0007669"/>
    <property type="project" value="UniProtKB-SubCell"/>
</dbReference>
<feature type="domain" description="Mannosyl-glycoprotein endo-beta-N-acetylglucosamidase-like" evidence="13">
    <location>
        <begin position="169"/>
        <end position="330"/>
    </location>
</feature>
<evidence type="ECO:0000256" key="3">
    <source>
        <dbReference type="ARBA" id="ARBA00006880"/>
    </source>
</evidence>
<keyword evidence="10" id="KW-0961">Cell wall biogenesis/degradation</keyword>
<comment type="function">
    <text evidence="1">Flagellum-specific muramidase which hydrolyzes the peptidoglycan layer to assemble the rod structure in the periplasmic space.</text>
</comment>
<evidence type="ECO:0000256" key="4">
    <source>
        <dbReference type="ARBA" id="ARBA00007974"/>
    </source>
</evidence>
<proteinExistence type="inferred from homology"/>
<dbReference type="GO" id="GO:0071555">
    <property type="term" value="P:cell wall organization"/>
    <property type="evidence" value="ECO:0007669"/>
    <property type="project" value="UniProtKB-KW"/>
</dbReference>
<dbReference type="GO" id="GO:0016798">
    <property type="term" value="F:hydrolase activity, acting on glycosyl bonds"/>
    <property type="evidence" value="ECO:0007669"/>
    <property type="project" value="UniProtKB-KW"/>
</dbReference>
<protein>
    <recommendedName>
        <fullName evidence="5">Peptidoglycan hydrolase FlgJ</fullName>
    </recommendedName>
    <alternativeName>
        <fullName evidence="11">Muramidase FlgJ</fullName>
    </alternativeName>
</protein>
<evidence type="ECO:0000256" key="8">
    <source>
        <dbReference type="ARBA" id="ARBA00022801"/>
    </source>
</evidence>
<reference evidence="14 15" key="1">
    <citation type="journal article" date="2018" name="Nat. Biotechnol.">
        <title>A standardized bacterial taxonomy based on genome phylogeny substantially revises the tree of life.</title>
        <authorList>
            <person name="Parks D.H."/>
            <person name="Chuvochina M."/>
            <person name="Waite D.W."/>
            <person name="Rinke C."/>
            <person name="Skarshewski A."/>
            <person name="Chaumeil P.A."/>
            <person name="Hugenholtz P."/>
        </authorList>
    </citation>
    <scope>NUCLEOTIDE SEQUENCE [LARGE SCALE GENOMIC DNA]</scope>
    <source>
        <strain evidence="14">UBA9158</strain>
    </source>
</reference>
<dbReference type="Pfam" id="PF10135">
    <property type="entry name" value="Rod-binding"/>
    <property type="match status" value="1"/>
</dbReference>
<keyword evidence="9" id="KW-0326">Glycosidase</keyword>
<comment type="subcellular location">
    <subcellularLocation>
        <location evidence="2">Periplasm</location>
    </subcellularLocation>
</comment>
<sequence length="346" mass="35996">MQAAQASLYHDFSGLAALRRDARNDAASAVEPVARQFEAIFVQQMLKSMRDATPEGGLFNSSQLKSWQQMFDQQLSVDLADHGGLGLAQVLVEQLQAAGAVSGAAESGGTQAVVPPQGGPQGLALPTGRYNSTPAASAALAAEPASTHVSPQQPSPAQPPLAAAGGPPAAPKPPEDFVRELWPLAKPAAAELGVDPAVLIAQAALETGWGQRALPAAAGSSHNLFNIKAGRGWQGPVTSVQTVEYDGAAARLERAAFRVYDSPADSFADYVDLIRSAPRYQDALASAAEPEAYLRELQAAGYATDPAYADKILAILQRGTVADTVAELKNSAQLPPTQSDMRPEAA</sequence>
<evidence type="ECO:0000256" key="11">
    <source>
        <dbReference type="ARBA" id="ARBA00030835"/>
    </source>
</evidence>
<dbReference type="Pfam" id="PF01832">
    <property type="entry name" value="Glucosaminidase"/>
    <property type="match status" value="1"/>
</dbReference>
<dbReference type="PANTHER" id="PTHR33308">
    <property type="entry name" value="PEPTIDOGLYCAN HYDROLASE FLGJ"/>
    <property type="match status" value="1"/>
</dbReference>
<organism evidence="14 15">
    <name type="scientific">Haliea salexigens</name>
    <dbReference type="NCBI Taxonomy" id="287487"/>
    <lineage>
        <taxon>Bacteria</taxon>
        <taxon>Pseudomonadati</taxon>
        <taxon>Pseudomonadota</taxon>
        <taxon>Gammaproteobacteria</taxon>
        <taxon>Cellvibrionales</taxon>
        <taxon>Halieaceae</taxon>
        <taxon>Haliea</taxon>
    </lineage>
</organism>
<dbReference type="InterPro" id="IPR002901">
    <property type="entry name" value="MGlyc_endo_b_GlcNAc-like_dom"/>
</dbReference>
<dbReference type="PANTHER" id="PTHR33308:SF9">
    <property type="entry name" value="PEPTIDOGLYCAN HYDROLASE FLGJ"/>
    <property type="match status" value="1"/>
</dbReference>
<dbReference type="Proteomes" id="UP000259273">
    <property type="component" value="Unassembled WGS sequence"/>
</dbReference>
<dbReference type="GO" id="GO:0044780">
    <property type="term" value="P:bacterial-type flagellum assembly"/>
    <property type="evidence" value="ECO:0007669"/>
    <property type="project" value="InterPro"/>
</dbReference>
<dbReference type="AlphaFoldDB" id="A0A3C1KLJ3"/>
<comment type="similarity">
    <text evidence="3">In the N-terminal section; belongs to the FlgJ family.</text>
</comment>
<evidence type="ECO:0000256" key="12">
    <source>
        <dbReference type="SAM" id="MobiDB-lite"/>
    </source>
</evidence>
<keyword evidence="14" id="KW-0966">Cell projection</keyword>
<evidence type="ECO:0000256" key="10">
    <source>
        <dbReference type="ARBA" id="ARBA00023316"/>
    </source>
</evidence>
<evidence type="ECO:0000259" key="13">
    <source>
        <dbReference type="SMART" id="SM00047"/>
    </source>
</evidence>
<evidence type="ECO:0000256" key="2">
    <source>
        <dbReference type="ARBA" id="ARBA00004418"/>
    </source>
</evidence>
<dbReference type="PRINTS" id="PR01002">
    <property type="entry name" value="FLGFLGJ"/>
</dbReference>
<keyword evidence="7" id="KW-1005">Bacterial flagellum biogenesis</keyword>
<dbReference type="EMBL" id="DMND01000106">
    <property type="protein sequence ID" value="HAN27590.1"/>
    <property type="molecule type" value="Genomic_DNA"/>
</dbReference>
<dbReference type="STRING" id="1121937.GCA_000423125_00692"/>
<keyword evidence="8 14" id="KW-0378">Hydrolase</keyword>
<evidence type="ECO:0000256" key="7">
    <source>
        <dbReference type="ARBA" id="ARBA00022795"/>
    </source>
</evidence>
<dbReference type="GO" id="GO:0004040">
    <property type="term" value="F:amidase activity"/>
    <property type="evidence" value="ECO:0007669"/>
    <property type="project" value="InterPro"/>
</dbReference>
<feature type="compositionally biased region" description="Low complexity" evidence="12">
    <location>
        <begin position="107"/>
        <end position="152"/>
    </location>
</feature>
<evidence type="ECO:0000256" key="1">
    <source>
        <dbReference type="ARBA" id="ARBA00002954"/>
    </source>
</evidence>
<dbReference type="InterPro" id="IPR051056">
    <property type="entry name" value="Glycosyl_Hydrolase_73"/>
</dbReference>
<dbReference type="NCBIfam" id="TIGR02541">
    <property type="entry name" value="flagell_FlgJ"/>
    <property type="match status" value="1"/>
</dbReference>
<dbReference type="GO" id="GO:0071973">
    <property type="term" value="P:bacterial-type flagellum-dependent cell motility"/>
    <property type="evidence" value="ECO:0007669"/>
    <property type="project" value="TreeGrafter"/>
</dbReference>